<gene>
    <name evidence="11" type="ordered locus">CA2559_11268</name>
</gene>
<keyword evidence="4" id="KW-0808">Transferase</keyword>
<dbReference type="EMBL" id="CP002046">
    <property type="protein sequence ID" value="EAP86612.1"/>
    <property type="molecule type" value="Genomic_DNA"/>
</dbReference>
<dbReference type="InterPro" id="IPR036890">
    <property type="entry name" value="HATPase_C_sf"/>
</dbReference>
<dbReference type="Proteomes" id="UP000002297">
    <property type="component" value="Chromosome"/>
</dbReference>
<dbReference type="SUPFAM" id="SSF48452">
    <property type="entry name" value="TPR-like"/>
    <property type="match status" value="1"/>
</dbReference>
<evidence type="ECO:0000313" key="12">
    <source>
        <dbReference type="Proteomes" id="UP000002297"/>
    </source>
</evidence>
<feature type="transmembrane region" description="Helical" evidence="8">
    <location>
        <begin position="379"/>
        <end position="399"/>
    </location>
</feature>
<dbReference type="InterPro" id="IPR003594">
    <property type="entry name" value="HATPase_dom"/>
</dbReference>
<evidence type="ECO:0000256" key="4">
    <source>
        <dbReference type="ARBA" id="ARBA00022679"/>
    </source>
</evidence>
<sequence>MSETKKDTLLKQHENVEKLLGMWYDKRQGDTSVFTYLTPQEWETVLEHHYYQTAIDANLKDKIGFPLASTYHSLTKFSKALPILEILKTKKDNFSFENYSYILIMLEEIYRANVDLAKAIEIREERIRLGYIKTFYDLYADVGLYDIAVQDFKDLAYKPENGSFSKMTYYKKLGELFFKAYKIDSARANFKKGLKALEPILNSKDYEEKSWYIEYTKQFYYNQLKGNIIACNIEQDNFNNAIPILKEDIEESYTINDVDNRIHKWLLMAKVYLHEQDLNEANKVLDSVFERKRQKSIYNADLTYLKLRGDYYKQLSKVDSSAFYYRNFIDLRDSLDIISKKNQSIVLLSSLENSTQRTIIKKQRLELLNQAAKRDLKQLQTVLMIFVLVTLIILIIVFYKNYSFKVKARSKIKTQNEELIIKNEENELLLKEVHHRVKNNLQTISSLLGLQSNTVEDEATKKAFLEGQNRVHSMALIHKRLYESDQFGEITFKDYVEQLCSNLISSFGKTDVTNYIISSIDKLDVEKAVPIGLIVNEILTNTFKYGQSKDGSVKFNITLTSNETHYTLSFQDFGKGFNIKDVQKSNSLGHRLIELLSRQLDGELKVKSSSKGTSYKLIFPKEIQ</sequence>
<keyword evidence="7" id="KW-0067">ATP-binding</keyword>
<dbReference type="EC" id="2.7.13.3" evidence="2"/>
<dbReference type="InterPro" id="IPR011990">
    <property type="entry name" value="TPR-like_helical_dom_sf"/>
</dbReference>
<evidence type="ECO:0000256" key="5">
    <source>
        <dbReference type="ARBA" id="ARBA00022741"/>
    </source>
</evidence>
<dbReference type="GeneID" id="89453980"/>
<keyword evidence="8" id="KW-1133">Transmembrane helix</keyword>
<organism evidence="11 12">
    <name type="scientific">Croceibacter atlanticus (strain ATCC BAA-628 / JCM 21780 / CIP 108009 / IAM 15332 / KCTC 12090 / HTCC2559)</name>
    <dbReference type="NCBI Taxonomy" id="216432"/>
    <lineage>
        <taxon>Bacteria</taxon>
        <taxon>Pseudomonadati</taxon>
        <taxon>Bacteroidota</taxon>
        <taxon>Flavobacteriia</taxon>
        <taxon>Flavobacteriales</taxon>
        <taxon>Flavobacteriaceae</taxon>
        <taxon>Croceibacter</taxon>
    </lineage>
</organism>
<dbReference type="GO" id="GO:0004673">
    <property type="term" value="F:protein histidine kinase activity"/>
    <property type="evidence" value="ECO:0007669"/>
    <property type="project" value="UniProtKB-EC"/>
</dbReference>
<dbReference type="OrthoDB" id="9767435at2"/>
<dbReference type="PANTHER" id="PTHR41523:SF8">
    <property type="entry name" value="ETHYLENE RESPONSE SENSOR PROTEIN"/>
    <property type="match status" value="1"/>
</dbReference>
<proteinExistence type="predicted"/>
<evidence type="ECO:0000313" key="11">
    <source>
        <dbReference type="EMBL" id="EAP86612.1"/>
    </source>
</evidence>
<dbReference type="RefSeq" id="WP_013187993.1">
    <property type="nucleotide sequence ID" value="NC_014230.1"/>
</dbReference>
<keyword evidence="8" id="KW-0472">Membrane</keyword>
<accession>A3U9X6</accession>
<comment type="catalytic activity">
    <reaction evidence="1">
        <text>ATP + protein L-histidine = ADP + protein N-phospho-L-histidine.</text>
        <dbReference type="EC" id="2.7.13.3"/>
    </reaction>
</comment>
<dbReference type="AlphaFoldDB" id="A3U9X6"/>
<dbReference type="Gene3D" id="1.25.40.10">
    <property type="entry name" value="Tetratricopeptide repeat domain"/>
    <property type="match status" value="1"/>
</dbReference>
<dbReference type="Pfam" id="PF07568">
    <property type="entry name" value="HisKA_2"/>
    <property type="match status" value="1"/>
</dbReference>
<feature type="domain" description="Signal transduction histidine kinase subgroup 2 dimerisation and phosphoacceptor" evidence="10">
    <location>
        <begin position="432"/>
        <end position="506"/>
    </location>
</feature>
<evidence type="ECO:0000256" key="6">
    <source>
        <dbReference type="ARBA" id="ARBA00022777"/>
    </source>
</evidence>
<dbReference type="PANTHER" id="PTHR41523">
    <property type="entry name" value="TWO-COMPONENT SYSTEM SENSOR PROTEIN"/>
    <property type="match status" value="1"/>
</dbReference>
<evidence type="ECO:0000256" key="2">
    <source>
        <dbReference type="ARBA" id="ARBA00012438"/>
    </source>
</evidence>
<dbReference type="KEGG" id="cat:CA2559_11268"/>
<evidence type="ECO:0000256" key="3">
    <source>
        <dbReference type="ARBA" id="ARBA00022553"/>
    </source>
</evidence>
<name>A3U9X6_CROAH</name>
<evidence type="ECO:0000259" key="9">
    <source>
        <dbReference type="Pfam" id="PF02518"/>
    </source>
</evidence>
<dbReference type="Gene3D" id="3.30.565.10">
    <property type="entry name" value="Histidine kinase-like ATPase, C-terminal domain"/>
    <property type="match status" value="1"/>
</dbReference>
<protein>
    <recommendedName>
        <fullName evidence="2">histidine kinase</fullName>
        <ecNumber evidence="2">2.7.13.3</ecNumber>
    </recommendedName>
</protein>
<evidence type="ECO:0000256" key="1">
    <source>
        <dbReference type="ARBA" id="ARBA00000085"/>
    </source>
</evidence>
<feature type="domain" description="Histidine kinase/HSP90-like ATPase" evidence="9">
    <location>
        <begin position="529"/>
        <end position="622"/>
    </location>
</feature>
<keyword evidence="8" id="KW-0812">Transmembrane</keyword>
<dbReference type="STRING" id="216432.CA2559_11268"/>
<keyword evidence="12" id="KW-1185">Reference proteome</keyword>
<dbReference type="HOGENOM" id="CLU_421352_0_0_10"/>
<keyword evidence="6 11" id="KW-0418">Kinase</keyword>
<dbReference type="Pfam" id="PF02518">
    <property type="entry name" value="HATPase_c"/>
    <property type="match status" value="1"/>
</dbReference>
<reference evidence="11 12" key="1">
    <citation type="journal article" date="2010" name="J. Bacteriol.">
        <title>The complete genome sequence of Croceibacter atlanticus HTCC2559T.</title>
        <authorList>
            <person name="Oh H.M."/>
            <person name="Kang I."/>
            <person name="Ferriera S."/>
            <person name="Giovannoni S.J."/>
            <person name="Cho J.C."/>
        </authorList>
    </citation>
    <scope>NUCLEOTIDE SEQUENCE [LARGE SCALE GENOMIC DNA]</scope>
    <source>
        <strain evidence="12">ATCC BAA-628 / HTCC2559 / KCTC 12090</strain>
    </source>
</reference>
<dbReference type="SUPFAM" id="SSF55874">
    <property type="entry name" value="ATPase domain of HSP90 chaperone/DNA topoisomerase II/histidine kinase"/>
    <property type="match status" value="1"/>
</dbReference>
<keyword evidence="5" id="KW-0547">Nucleotide-binding</keyword>
<evidence type="ECO:0000259" key="10">
    <source>
        <dbReference type="Pfam" id="PF07568"/>
    </source>
</evidence>
<dbReference type="GO" id="GO:0005524">
    <property type="term" value="F:ATP binding"/>
    <property type="evidence" value="ECO:0007669"/>
    <property type="project" value="UniProtKB-KW"/>
</dbReference>
<evidence type="ECO:0000256" key="7">
    <source>
        <dbReference type="ARBA" id="ARBA00022840"/>
    </source>
</evidence>
<dbReference type="InterPro" id="IPR011495">
    <property type="entry name" value="Sig_transdc_His_kin_sub2_dim/P"/>
</dbReference>
<dbReference type="Gene3D" id="3.30.450.20">
    <property type="entry name" value="PAS domain"/>
    <property type="match status" value="1"/>
</dbReference>
<evidence type="ECO:0000256" key="8">
    <source>
        <dbReference type="SAM" id="Phobius"/>
    </source>
</evidence>
<keyword evidence="3" id="KW-0597">Phosphoprotein</keyword>
<dbReference type="eggNOG" id="COG3920">
    <property type="taxonomic scope" value="Bacteria"/>
</dbReference>